<dbReference type="InterPro" id="IPR002155">
    <property type="entry name" value="Thiolase"/>
</dbReference>
<evidence type="ECO:0000313" key="11">
    <source>
        <dbReference type="EMBL" id="CAK5275567.1"/>
    </source>
</evidence>
<feature type="transmembrane region" description="Helical" evidence="8">
    <location>
        <begin position="847"/>
        <end position="866"/>
    </location>
</feature>
<dbReference type="PROSITE" id="PS00098">
    <property type="entry name" value="THIOLASE_1"/>
    <property type="match status" value="1"/>
</dbReference>
<dbReference type="FunFam" id="3.40.47.10:FF:000007">
    <property type="entry name" value="acetyl-CoA acetyltransferase, mitochondrial"/>
    <property type="match status" value="1"/>
</dbReference>
<dbReference type="Pfam" id="PF02803">
    <property type="entry name" value="Thiolase_C"/>
    <property type="match status" value="1"/>
</dbReference>
<dbReference type="GO" id="GO:0016020">
    <property type="term" value="C:membrane"/>
    <property type="evidence" value="ECO:0007669"/>
    <property type="project" value="UniProtKB-SubCell"/>
</dbReference>
<dbReference type="InterPro" id="IPR016039">
    <property type="entry name" value="Thiolase-like"/>
</dbReference>
<reference evidence="11" key="1">
    <citation type="submission" date="2023-11" db="EMBL/GenBank/DDBJ databases">
        <authorList>
            <person name="De Vega J J."/>
            <person name="De Vega J J."/>
        </authorList>
    </citation>
    <scope>NUCLEOTIDE SEQUENCE</scope>
</reference>
<feature type="transmembrane region" description="Helical" evidence="8">
    <location>
        <begin position="752"/>
        <end position="771"/>
    </location>
</feature>
<dbReference type="AlphaFoldDB" id="A0AAD2HKG8"/>
<evidence type="ECO:0000256" key="4">
    <source>
        <dbReference type="ARBA" id="ARBA00022679"/>
    </source>
</evidence>
<dbReference type="Gene3D" id="3.40.47.10">
    <property type="match status" value="2"/>
</dbReference>
<dbReference type="GO" id="GO:0006635">
    <property type="term" value="P:fatty acid beta-oxidation"/>
    <property type="evidence" value="ECO:0007669"/>
    <property type="project" value="TreeGrafter"/>
</dbReference>
<dbReference type="InterPro" id="IPR011701">
    <property type="entry name" value="MFS"/>
</dbReference>
<keyword evidence="12" id="KW-1185">Reference proteome</keyword>
<dbReference type="Proteomes" id="UP001295794">
    <property type="component" value="Unassembled WGS sequence"/>
</dbReference>
<dbReference type="InterPro" id="IPR036259">
    <property type="entry name" value="MFS_trans_sf"/>
</dbReference>
<evidence type="ECO:0000256" key="2">
    <source>
        <dbReference type="ARBA" id="ARBA00010982"/>
    </source>
</evidence>
<proteinExistence type="inferred from homology"/>
<feature type="transmembrane region" description="Helical" evidence="8">
    <location>
        <begin position="814"/>
        <end position="835"/>
    </location>
</feature>
<dbReference type="EMBL" id="CAVNYO010000405">
    <property type="protein sequence ID" value="CAK5275567.1"/>
    <property type="molecule type" value="Genomic_DNA"/>
</dbReference>
<sequence>MYRYGRNFLLKTTPSLVPSHSTLAPRFSRTMVHEAVIVAASRTPTGSLNGTLKSFKAPELGTAALKHALASKNIDPAVVEELYFGNVVQAGVGQSPARQVALSAGLSSASDATTINKVCASGMKAVMLAAQAIQTGDKNVVAAGGMESMSNAPFLLPRQNPLFGKFTTIDSLETDGLWDVYNNQAMGCCGESAAVKIGITREAQDAHAIESYKRSERAWASGAFDAEICPITVKGKKGDTIIREDEEYKRVIYDKVPSLRSAFKQGGSITAANSSPLSDGASALVLMSAEKAQELGLTPLAKVISFADAGVEPVDFPIAPTVALPKALERANLKVEDISLFEINEAFSVVVRIAEKVLTIDPAKINVNGGAVALGHAIGSSGARIIVSLVHALKSGQYGAAGVCNGVRRSSFGHHHPKAMTPEVVMEDRDCRDGYFLCRTMSEPEKASLADAVADNQHASFDANDGDEALRLVGAVRTTQFSEEYNLKLRRKLDLLIPPLCAAVYFTQFLDKTSLNYASIMGLPIKGQQYNLVSAAFYFAGFLFFEFPTVYIAQKLRLAKYLGMCECCVAPILILIISMFYKKNEQASRIAWFYVMNGLTQIFGGFVAYGISFDPGRRLAPYKIIYILLGGLAILVGIAVLIWMPDSPVHAHFLTTEERIAALERVRDDQGGTENKRIKREQVREAVLDVRTWLIVLTTLVTSIPNGALSNFSNIIIKSFGYSSRQTLILSTPGGVVSAVTTLLYSTQGERMLPIIFALVPTIVGSGMLIGLSHANNKGAELFAVYLVNTFGSALAQIYAYNASNTSGHTKKNTVNAMTLVSFAVGNIIGTQIFAPGDAPAYIPGKTAIMVLLTVQLFISLLLRWVNLRLNAKKRAQLAELTEKNGWTDDFITKERQRNAFADMTDKQNVFFVYTG</sequence>
<dbReference type="PANTHER" id="PTHR18919:SF156">
    <property type="entry name" value="ACETYL-COA ACETYLTRANSFERASE, MITOCHONDRIAL"/>
    <property type="match status" value="1"/>
</dbReference>
<dbReference type="Pfam" id="PF00108">
    <property type="entry name" value="Thiolase_N"/>
    <property type="match status" value="1"/>
</dbReference>
<evidence type="ECO:0000259" key="10">
    <source>
        <dbReference type="Pfam" id="PF02803"/>
    </source>
</evidence>
<keyword evidence="7" id="KW-0012">Acyltransferase</keyword>
<comment type="subcellular location">
    <subcellularLocation>
        <location evidence="1">Membrane</location>
        <topology evidence="1">Multi-pass membrane protein</topology>
    </subcellularLocation>
</comment>
<evidence type="ECO:0000256" key="8">
    <source>
        <dbReference type="SAM" id="Phobius"/>
    </source>
</evidence>
<evidence type="ECO:0000256" key="6">
    <source>
        <dbReference type="ARBA" id="ARBA00022958"/>
    </source>
</evidence>
<name>A0AAD2HKG8_9AGAR</name>
<evidence type="ECO:0000256" key="7">
    <source>
        <dbReference type="ARBA" id="ARBA00023315"/>
    </source>
</evidence>
<evidence type="ECO:0000256" key="1">
    <source>
        <dbReference type="ARBA" id="ARBA00004141"/>
    </source>
</evidence>
<keyword evidence="8" id="KW-1133">Transmembrane helix</keyword>
<gene>
    <name evidence="11" type="ORF">MYCIT1_LOCUS23412</name>
</gene>
<evidence type="ECO:0000256" key="3">
    <source>
        <dbReference type="ARBA" id="ARBA00012705"/>
    </source>
</evidence>
<dbReference type="SUPFAM" id="SSF103473">
    <property type="entry name" value="MFS general substrate transporter"/>
    <property type="match status" value="1"/>
</dbReference>
<evidence type="ECO:0000259" key="9">
    <source>
        <dbReference type="Pfam" id="PF00108"/>
    </source>
</evidence>
<dbReference type="InterPro" id="IPR020615">
    <property type="entry name" value="Thiolase_acyl_enz_int_AS"/>
</dbReference>
<dbReference type="GO" id="GO:0005739">
    <property type="term" value="C:mitochondrion"/>
    <property type="evidence" value="ECO:0007669"/>
    <property type="project" value="TreeGrafter"/>
</dbReference>
<dbReference type="CDD" id="cd00751">
    <property type="entry name" value="thiolase"/>
    <property type="match status" value="1"/>
</dbReference>
<accession>A0AAD2HKG8</accession>
<dbReference type="Pfam" id="PF07690">
    <property type="entry name" value="MFS_1"/>
    <property type="match status" value="1"/>
</dbReference>
<protein>
    <recommendedName>
        <fullName evidence="3">acetyl-CoA C-acetyltransferase</fullName>
        <ecNumber evidence="3">2.3.1.9</ecNumber>
    </recommendedName>
</protein>
<feature type="transmembrane region" description="Helical" evidence="8">
    <location>
        <begin position="783"/>
        <end position="802"/>
    </location>
</feature>
<feature type="transmembrane region" description="Helical" evidence="8">
    <location>
        <begin position="728"/>
        <end position="745"/>
    </location>
</feature>
<dbReference type="InterPro" id="IPR020616">
    <property type="entry name" value="Thiolase_N"/>
</dbReference>
<dbReference type="EC" id="2.3.1.9" evidence="3"/>
<feature type="transmembrane region" description="Helical" evidence="8">
    <location>
        <begin position="593"/>
        <end position="612"/>
    </location>
</feature>
<dbReference type="GO" id="GO:0003985">
    <property type="term" value="F:acetyl-CoA C-acetyltransferase activity"/>
    <property type="evidence" value="ECO:0007669"/>
    <property type="project" value="UniProtKB-EC"/>
</dbReference>
<dbReference type="NCBIfam" id="TIGR01930">
    <property type="entry name" value="AcCoA-C-Actrans"/>
    <property type="match status" value="1"/>
</dbReference>
<dbReference type="Gene3D" id="1.20.1250.20">
    <property type="entry name" value="MFS general substrate transporter like domains"/>
    <property type="match status" value="1"/>
</dbReference>
<feature type="transmembrane region" description="Helical" evidence="8">
    <location>
        <begin position="624"/>
        <end position="644"/>
    </location>
</feature>
<feature type="domain" description="Thiolase C-terminal" evidence="10">
    <location>
        <begin position="297"/>
        <end position="407"/>
    </location>
</feature>
<keyword evidence="4" id="KW-0808">Transferase</keyword>
<dbReference type="SUPFAM" id="SSF53901">
    <property type="entry name" value="Thiolase-like"/>
    <property type="match status" value="2"/>
</dbReference>
<feature type="transmembrane region" description="Helical" evidence="8">
    <location>
        <begin position="530"/>
        <end position="549"/>
    </location>
</feature>
<dbReference type="InterPro" id="IPR020617">
    <property type="entry name" value="Thiolase_C"/>
</dbReference>
<keyword evidence="8" id="KW-0472">Membrane</keyword>
<keyword evidence="6" id="KW-0630">Potassium</keyword>
<dbReference type="GO" id="GO:0022857">
    <property type="term" value="F:transmembrane transporter activity"/>
    <property type="evidence" value="ECO:0007669"/>
    <property type="project" value="InterPro"/>
</dbReference>
<feature type="domain" description="Thiolase N-terminal" evidence="9">
    <location>
        <begin position="36"/>
        <end position="289"/>
    </location>
</feature>
<feature type="transmembrane region" description="Helical" evidence="8">
    <location>
        <begin position="561"/>
        <end position="581"/>
    </location>
</feature>
<dbReference type="GO" id="GO:0046872">
    <property type="term" value="F:metal ion binding"/>
    <property type="evidence" value="ECO:0007669"/>
    <property type="project" value="UniProtKB-KW"/>
</dbReference>
<dbReference type="PANTHER" id="PTHR18919">
    <property type="entry name" value="ACETYL-COA C-ACYLTRANSFERASE"/>
    <property type="match status" value="1"/>
</dbReference>
<evidence type="ECO:0000256" key="5">
    <source>
        <dbReference type="ARBA" id="ARBA00022723"/>
    </source>
</evidence>
<organism evidence="11 12">
    <name type="scientific">Mycena citricolor</name>
    <dbReference type="NCBI Taxonomy" id="2018698"/>
    <lineage>
        <taxon>Eukaryota</taxon>
        <taxon>Fungi</taxon>
        <taxon>Dikarya</taxon>
        <taxon>Basidiomycota</taxon>
        <taxon>Agaricomycotina</taxon>
        <taxon>Agaricomycetes</taxon>
        <taxon>Agaricomycetidae</taxon>
        <taxon>Agaricales</taxon>
        <taxon>Marasmiineae</taxon>
        <taxon>Mycenaceae</taxon>
        <taxon>Mycena</taxon>
    </lineage>
</organism>
<keyword evidence="8" id="KW-0812">Transmembrane</keyword>
<keyword evidence="5" id="KW-0479">Metal-binding</keyword>
<evidence type="ECO:0000313" key="12">
    <source>
        <dbReference type="Proteomes" id="UP001295794"/>
    </source>
</evidence>
<comment type="similarity">
    <text evidence="2">Belongs to the thiolase-like superfamily. Thiolase family.</text>
</comment>
<comment type="caution">
    <text evidence="11">The sequence shown here is derived from an EMBL/GenBank/DDBJ whole genome shotgun (WGS) entry which is preliminary data.</text>
</comment>